<keyword evidence="1 6" id="KW-0963">Cytoplasm</keyword>
<dbReference type="InterPro" id="IPR008189">
    <property type="entry name" value="rRNA_ssu_MeTfrase_I"/>
</dbReference>
<keyword evidence="3 6" id="KW-0489">Methyltransferase</keyword>
<keyword evidence="4 6" id="KW-0808">Transferase</keyword>
<name>A0A949PJZ0_9HYPH</name>
<accession>A0A949PJZ0</accession>
<comment type="function">
    <text evidence="6">Catalyzes the 2'-O-methylation of the ribose of cytidine 1402 (C1402) in 16S rRNA.</text>
</comment>
<dbReference type="PANTHER" id="PTHR46111:SF1">
    <property type="entry name" value="RIBOSOMAL RNA SMALL SUBUNIT METHYLTRANSFERASE I"/>
    <property type="match status" value="1"/>
</dbReference>
<evidence type="ECO:0000256" key="1">
    <source>
        <dbReference type="ARBA" id="ARBA00022490"/>
    </source>
</evidence>
<evidence type="ECO:0000256" key="2">
    <source>
        <dbReference type="ARBA" id="ARBA00022552"/>
    </source>
</evidence>
<evidence type="ECO:0000256" key="3">
    <source>
        <dbReference type="ARBA" id="ARBA00022603"/>
    </source>
</evidence>
<comment type="caution">
    <text evidence="9">The sequence shown here is derived from an EMBL/GenBank/DDBJ whole genome shotgun (WGS) entry which is preliminary data.</text>
</comment>
<dbReference type="Pfam" id="PF23016">
    <property type="entry name" value="RsmI_C"/>
    <property type="match status" value="1"/>
</dbReference>
<evidence type="ECO:0000313" key="9">
    <source>
        <dbReference type="EMBL" id="MBV2142326.1"/>
    </source>
</evidence>
<feature type="domain" description="RsmI HTH" evidence="8">
    <location>
        <begin position="256"/>
        <end position="299"/>
    </location>
</feature>
<dbReference type="NCBIfam" id="TIGR00096">
    <property type="entry name" value="16S rRNA (cytidine(1402)-2'-O)-methyltransferase"/>
    <property type="match status" value="1"/>
</dbReference>
<keyword evidence="5 6" id="KW-0949">S-adenosyl-L-methionine</keyword>
<dbReference type="AlphaFoldDB" id="A0A949PJZ0"/>
<evidence type="ECO:0000259" key="7">
    <source>
        <dbReference type="Pfam" id="PF00590"/>
    </source>
</evidence>
<evidence type="ECO:0000313" key="10">
    <source>
        <dbReference type="Proteomes" id="UP000752297"/>
    </source>
</evidence>
<dbReference type="RefSeq" id="WP_217676330.1">
    <property type="nucleotide sequence ID" value="NZ_JAHRVA010000001.1"/>
</dbReference>
<proteinExistence type="inferred from homology"/>
<dbReference type="PIRSF" id="PIRSF005917">
    <property type="entry name" value="MTase_YraL"/>
    <property type="match status" value="1"/>
</dbReference>
<dbReference type="EC" id="2.1.1.198" evidence="6"/>
<evidence type="ECO:0000256" key="5">
    <source>
        <dbReference type="ARBA" id="ARBA00022691"/>
    </source>
</evidence>
<dbReference type="FunFam" id="3.30.950.10:FF:000002">
    <property type="entry name" value="Ribosomal RNA small subunit methyltransferase I"/>
    <property type="match status" value="1"/>
</dbReference>
<gene>
    <name evidence="6 9" type="primary">rsmI</name>
    <name evidence="9" type="ORF">KUG47_02290</name>
</gene>
<organism evidence="9 10">
    <name type="scientific">Falsochrobactrum tianjinense</name>
    <dbReference type="NCBI Taxonomy" id="2706015"/>
    <lineage>
        <taxon>Bacteria</taxon>
        <taxon>Pseudomonadati</taxon>
        <taxon>Pseudomonadota</taxon>
        <taxon>Alphaproteobacteria</taxon>
        <taxon>Hyphomicrobiales</taxon>
        <taxon>Brucellaceae</taxon>
        <taxon>Falsochrobactrum</taxon>
    </lineage>
</organism>
<dbReference type="PANTHER" id="PTHR46111">
    <property type="entry name" value="RIBOSOMAL RNA SMALL SUBUNIT METHYLTRANSFERASE I"/>
    <property type="match status" value="1"/>
</dbReference>
<protein>
    <recommendedName>
        <fullName evidence="6">Ribosomal RNA small subunit methyltransferase I</fullName>
        <ecNumber evidence="6">2.1.1.198</ecNumber>
    </recommendedName>
    <alternativeName>
        <fullName evidence="6">16S rRNA 2'-O-ribose C1402 methyltransferase</fullName>
    </alternativeName>
    <alternativeName>
        <fullName evidence="6">rRNA (cytidine-2'-O-)-methyltransferase RsmI</fullName>
    </alternativeName>
</protein>
<dbReference type="InterPro" id="IPR000878">
    <property type="entry name" value="4pyrrol_Mease"/>
</dbReference>
<evidence type="ECO:0000256" key="4">
    <source>
        <dbReference type="ARBA" id="ARBA00022679"/>
    </source>
</evidence>
<evidence type="ECO:0000259" key="8">
    <source>
        <dbReference type="Pfam" id="PF23016"/>
    </source>
</evidence>
<comment type="similarity">
    <text evidence="6">Belongs to the methyltransferase superfamily. RsmI family.</text>
</comment>
<keyword evidence="2 6" id="KW-0698">rRNA processing</keyword>
<evidence type="ECO:0000256" key="6">
    <source>
        <dbReference type="HAMAP-Rule" id="MF_01877"/>
    </source>
</evidence>
<feature type="domain" description="Tetrapyrrole methylase" evidence="7">
    <location>
        <begin position="28"/>
        <end position="228"/>
    </location>
</feature>
<reference evidence="9 10" key="1">
    <citation type="submission" date="2021-06" db="EMBL/GenBank/DDBJ databases">
        <title>Falsochrobactrum tianjin sp.nov., a new petroleum-degrading bacteria isolated from oily soils.</title>
        <authorList>
            <person name="Chen G."/>
            <person name="Chen H."/>
            <person name="Tian J."/>
            <person name="Qing J."/>
            <person name="Zhong L."/>
            <person name="Ma W."/>
            <person name="Song Y."/>
            <person name="Cui X."/>
            <person name="Yan B."/>
        </authorList>
    </citation>
    <scope>NUCLEOTIDE SEQUENCE [LARGE SCALE GENOMIC DNA]</scope>
    <source>
        <strain evidence="9 10">TDYN1</strain>
    </source>
</reference>
<comment type="catalytic activity">
    <reaction evidence="6">
        <text>cytidine(1402) in 16S rRNA + S-adenosyl-L-methionine = 2'-O-methylcytidine(1402) in 16S rRNA + S-adenosyl-L-homocysteine + H(+)</text>
        <dbReference type="Rhea" id="RHEA:42924"/>
        <dbReference type="Rhea" id="RHEA-COMP:10285"/>
        <dbReference type="Rhea" id="RHEA-COMP:10286"/>
        <dbReference type="ChEBI" id="CHEBI:15378"/>
        <dbReference type="ChEBI" id="CHEBI:57856"/>
        <dbReference type="ChEBI" id="CHEBI:59789"/>
        <dbReference type="ChEBI" id="CHEBI:74495"/>
        <dbReference type="ChEBI" id="CHEBI:82748"/>
        <dbReference type="EC" id="2.1.1.198"/>
    </reaction>
</comment>
<dbReference type="HAMAP" id="MF_01877">
    <property type="entry name" value="16SrRNA_methyltr_I"/>
    <property type="match status" value="1"/>
</dbReference>
<dbReference type="InterPro" id="IPR053910">
    <property type="entry name" value="RsmI_HTH"/>
</dbReference>
<keyword evidence="10" id="KW-1185">Reference proteome</keyword>
<dbReference type="Pfam" id="PF00590">
    <property type="entry name" value="TP_methylase"/>
    <property type="match status" value="1"/>
</dbReference>
<sequence>MSEFQDEVKRDYVVGGTSVRARPLEPALYIVSTPIGNLGDMTLRGVETLASADVLACEDTRVTRVLLDRYGISRRPVSYHEHNAAEAGPKLIAALLQGKSVALVSDAGTPLVSDPGFRLVGEAREAGIRVVPVPGASAVLAALAASGLPTDTFMFCGFLPPRHGQKISRLESLKTIDATLVFYESPNRAAATLAAMVAVFGEAREGALCRELTKAYETIVTLPLGELAAQFDGEDRIRGEVVLLVGPPSGEMIPQSEEDIDRLLLSLAQELPPSKAAGEAARMTGGQKSVLYQRLMQLKAKA</sequence>
<dbReference type="PROSITE" id="PS01296">
    <property type="entry name" value="RSMI"/>
    <property type="match status" value="1"/>
</dbReference>
<dbReference type="CDD" id="cd11648">
    <property type="entry name" value="RsmI"/>
    <property type="match status" value="1"/>
</dbReference>
<dbReference type="Proteomes" id="UP000752297">
    <property type="component" value="Unassembled WGS sequence"/>
</dbReference>
<dbReference type="GO" id="GO:0070677">
    <property type="term" value="F:rRNA (cytosine-2'-O-)-methyltransferase activity"/>
    <property type="evidence" value="ECO:0007669"/>
    <property type="project" value="UniProtKB-UniRule"/>
</dbReference>
<dbReference type="FunFam" id="3.40.1010.10:FF:000007">
    <property type="entry name" value="Ribosomal RNA small subunit methyltransferase I"/>
    <property type="match status" value="1"/>
</dbReference>
<dbReference type="InterPro" id="IPR018063">
    <property type="entry name" value="SAM_MeTrfase_RsmI_CS"/>
</dbReference>
<comment type="subcellular location">
    <subcellularLocation>
        <location evidence="6">Cytoplasm</location>
    </subcellularLocation>
</comment>
<dbReference type="GO" id="GO:0005737">
    <property type="term" value="C:cytoplasm"/>
    <property type="evidence" value="ECO:0007669"/>
    <property type="project" value="UniProtKB-SubCell"/>
</dbReference>
<dbReference type="EMBL" id="JAHRVA010000001">
    <property type="protein sequence ID" value="MBV2142326.1"/>
    <property type="molecule type" value="Genomic_DNA"/>
</dbReference>